<keyword evidence="9" id="KW-0067">ATP-binding</keyword>
<dbReference type="InterPro" id="IPR001789">
    <property type="entry name" value="Sig_transdc_resp-reg_receiver"/>
</dbReference>
<comment type="subcellular location">
    <subcellularLocation>
        <location evidence="2">Membrane</location>
    </subcellularLocation>
</comment>
<evidence type="ECO:0000256" key="8">
    <source>
        <dbReference type="ARBA" id="ARBA00022777"/>
    </source>
</evidence>
<feature type="domain" description="Response regulatory" evidence="18">
    <location>
        <begin position="989"/>
        <end position="1109"/>
    </location>
</feature>
<evidence type="ECO:0000259" key="17">
    <source>
        <dbReference type="PROSITE" id="PS50109"/>
    </source>
</evidence>
<name>A0A9P8XZF0_9PEZI</name>
<dbReference type="Pfam" id="PF00072">
    <property type="entry name" value="Response_reg"/>
    <property type="match status" value="1"/>
</dbReference>
<evidence type="ECO:0000313" key="20">
    <source>
        <dbReference type="Proteomes" id="UP000756346"/>
    </source>
</evidence>
<protein>
    <recommendedName>
        <fullName evidence="3">histidine kinase</fullName>
        <ecNumber evidence="3">2.7.13.3</ecNumber>
    </recommendedName>
</protein>
<dbReference type="SUPFAM" id="SSF52172">
    <property type="entry name" value="CheY-like"/>
    <property type="match status" value="1"/>
</dbReference>
<keyword evidence="5" id="KW-0808">Transferase</keyword>
<dbReference type="Gene3D" id="3.40.50.2300">
    <property type="match status" value="1"/>
</dbReference>
<keyword evidence="6 16" id="KW-0812">Transmembrane</keyword>
<dbReference type="SMART" id="SM00448">
    <property type="entry name" value="REC"/>
    <property type="match status" value="1"/>
</dbReference>
<keyword evidence="20" id="KW-1185">Reference proteome</keyword>
<evidence type="ECO:0000256" key="5">
    <source>
        <dbReference type="ARBA" id="ARBA00022679"/>
    </source>
</evidence>
<dbReference type="PROSITE" id="PS50109">
    <property type="entry name" value="HIS_KIN"/>
    <property type="match status" value="1"/>
</dbReference>
<dbReference type="EC" id="2.7.13.3" evidence="3"/>
<evidence type="ECO:0000256" key="4">
    <source>
        <dbReference type="ARBA" id="ARBA00022553"/>
    </source>
</evidence>
<dbReference type="AlphaFoldDB" id="A0A9P8XZF0"/>
<sequence length="1179" mass="127568">MRIAIREQLAVLVLLAVLVALAIVSIPVWVYVNQFVVGVTSGGLTLTASLRAAQIASELSLIQTTCNTITSRLLLQTVLKDFYRGNDTSPGWNTAGEDLRSALDSGLAGGTRARLLQARVYSRNTTGAKADGLLSITGSGDPVTLPYVGSNGDVVELGDVGFGYPPSLYPNITYYNSSDPDPLNPGHTAQVARPFPDIRIDTTVNGLILGPLMLTEEDALVSFTTPIRENSNSNAILGYMTVVADASSIIGIAQSKEGLGTTGSLLIVGPATGWNRFSRWNLPANSTHDAAANFTSVDVRFVLPPTPQPGQPDRHTGHSYASGTFDDPWKVVDYNAVYKAFTERNTALNNASSMLYTYNEQGVPVAVGYARPPTALVNWTVIIEQDASEADIPISTLRKILLGCVFGTAGLVCLLIFPCAHISVKPIRELKAATEKSVAPPGSDEGYDDDLDYGDGARSSSAIVSNKSEKGMMVQIKKFMGLHNTGPQLSASDRARQANRSFKIPSQVKDHKHIITDELTELTTTFNEMSRELEAQYSSLEDKVAVRTQELEISKKAAEAANESKTLFIANISHELKTPLNGILGMCAICMEEDDMLRIKQSLKTLYKSGDLLLHLLEDLLSFSKNQIGQQLALEEREFRLGDIRSQILTIFDKQVREGAINFSVLFLSTDLDDSGPDVPESNQHLPALGPSGTGRIKDMCLWGDQHRILQVLINLVSNSLKFTPSGGKVAVRIRCLHEIEHGQDESRSSSTSRNGSARGRARRRVGSGSNHSTSSRGQTTPQAQYKGGTVLSINPMEPKVVPQVHVRERSQTPPPPNAKSFMYEFEVEDSGPGIAEHMQDRVFEPFVQGDLGLSKKYGGTGLGLSICQQLAHLMGGTITLRSTVGVGTTFTMQIPLKYTSERPSSTASSSMRSRHSSVTSLEGENRKASITQANAEVKASVLEQQPRLVGLRQPFFAANPSTNSGPSADEQMKVVEQAAAQKANGKLRVLVADDNQTNVEVVTRMLKLEDNYDVTIATDGQEAYDLVKANMEKNRNFDLILMDIQMPNLDGLQSTRLIRKMGYSAPIVALTAFSEESNKRECIESGMDEFLAKPIRRPALKQVLKKFATIPEEPETTSLKKKNSSEKSTTSSDHGSVTANGTVSSADQIEPADAAAKPHMNGNAKPTISVSAAPAATL</sequence>
<dbReference type="SUPFAM" id="SSF55874">
    <property type="entry name" value="ATPase domain of HSP90 chaperone/DNA topoisomerase II/histidine kinase"/>
    <property type="match status" value="1"/>
</dbReference>
<evidence type="ECO:0000256" key="13">
    <source>
        <dbReference type="ARBA" id="ARBA00023180"/>
    </source>
</evidence>
<dbReference type="Proteomes" id="UP000756346">
    <property type="component" value="Unassembled WGS sequence"/>
</dbReference>
<dbReference type="Gene3D" id="1.10.287.130">
    <property type="match status" value="1"/>
</dbReference>
<evidence type="ECO:0000256" key="1">
    <source>
        <dbReference type="ARBA" id="ARBA00000085"/>
    </source>
</evidence>
<evidence type="ECO:0000256" key="11">
    <source>
        <dbReference type="ARBA" id="ARBA00023012"/>
    </source>
</evidence>
<feature type="compositionally biased region" description="Polar residues" evidence="15">
    <location>
        <begin position="772"/>
        <end position="784"/>
    </location>
</feature>
<accession>A0A9P8XZF0</accession>
<proteinExistence type="predicted"/>
<evidence type="ECO:0000259" key="18">
    <source>
        <dbReference type="PROSITE" id="PS50110"/>
    </source>
</evidence>
<feature type="compositionally biased region" description="Low complexity" evidence="15">
    <location>
        <begin position="749"/>
        <end position="759"/>
    </location>
</feature>
<evidence type="ECO:0000256" key="7">
    <source>
        <dbReference type="ARBA" id="ARBA00022741"/>
    </source>
</evidence>
<evidence type="ECO:0000256" key="2">
    <source>
        <dbReference type="ARBA" id="ARBA00004370"/>
    </source>
</evidence>
<feature type="transmembrane region" description="Helical" evidence="16">
    <location>
        <begin position="9"/>
        <end position="29"/>
    </location>
</feature>
<keyword evidence="10 16" id="KW-1133">Transmembrane helix</keyword>
<dbReference type="InterPro" id="IPR036097">
    <property type="entry name" value="HisK_dim/P_sf"/>
</dbReference>
<dbReference type="GO" id="GO:0005886">
    <property type="term" value="C:plasma membrane"/>
    <property type="evidence" value="ECO:0007669"/>
    <property type="project" value="UniProtKB-ARBA"/>
</dbReference>
<dbReference type="SMART" id="SM00388">
    <property type="entry name" value="HisKA"/>
    <property type="match status" value="1"/>
</dbReference>
<dbReference type="InterPro" id="IPR005467">
    <property type="entry name" value="His_kinase_dom"/>
</dbReference>
<dbReference type="EMBL" id="JAGTJQ010000008">
    <property type="protein sequence ID" value="KAH7025938.1"/>
    <property type="molecule type" value="Genomic_DNA"/>
</dbReference>
<comment type="catalytic activity">
    <reaction evidence="1">
        <text>ATP + protein L-histidine = ADP + protein N-phospho-L-histidine.</text>
        <dbReference type="EC" id="2.7.13.3"/>
    </reaction>
</comment>
<dbReference type="InterPro" id="IPR011006">
    <property type="entry name" value="CheY-like_superfamily"/>
</dbReference>
<dbReference type="PRINTS" id="PR00344">
    <property type="entry name" value="BCTRLSENSOR"/>
</dbReference>
<dbReference type="Pfam" id="PF02518">
    <property type="entry name" value="HATPase_c"/>
    <property type="match status" value="1"/>
</dbReference>
<dbReference type="InterPro" id="IPR003594">
    <property type="entry name" value="HATPase_dom"/>
</dbReference>
<feature type="region of interest" description="Disordered" evidence="15">
    <location>
        <begin position="742"/>
        <end position="786"/>
    </location>
</feature>
<dbReference type="SUPFAM" id="SSF47384">
    <property type="entry name" value="Homodimeric domain of signal transducing histidine kinase"/>
    <property type="match status" value="1"/>
</dbReference>
<dbReference type="InterPro" id="IPR036890">
    <property type="entry name" value="HATPase_C_sf"/>
</dbReference>
<evidence type="ECO:0000256" key="9">
    <source>
        <dbReference type="ARBA" id="ARBA00022840"/>
    </source>
</evidence>
<keyword evidence="11" id="KW-0902">Two-component regulatory system</keyword>
<keyword evidence="13" id="KW-0325">Glycoprotein</keyword>
<dbReference type="GO" id="GO:0007234">
    <property type="term" value="P:osmosensory signaling via phosphorelay pathway"/>
    <property type="evidence" value="ECO:0007669"/>
    <property type="project" value="UniProtKB-ARBA"/>
</dbReference>
<dbReference type="PANTHER" id="PTHR43047">
    <property type="entry name" value="TWO-COMPONENT HISTIDINE PROTEIN KINASE"/>
    <property type="match status" value="1"/>
</dbReference>
<keyword evidence="7" id="KW-0547">Nucleotide-binding</keyword>
<feature type="compositionally biased region" description="Low complexity" evidence="15">
    <location>
        <begin position="902"/>
        <end position="921"/>
    </location>
</feature>
<dbReference type="CDD" id="cd00082">
    <property type="entry name" value="HisKA"/>
    <property type="match status" value="1"/>
</dbReference>
<dbReference type="FunFam" id="3.40.50.2300:FF:000289">
    <property type="entry name" value="Osmosensing histidine protein kinase SLN1"/>
    <property type="match status" value="1"/>
</dbReference>
<feature type="region of interest" description="Disordered" evidence="15">
    <location>
        <begin position="1115"/>
        <end position="1179"/>
    </location>
</feature>
<keyword evidence="12 16" id="KW-0472">Membrane</keyword>
<dbReference type="SMART" id="SM00387">
    <property type="entry name" value="HATPase_c"/>
    <property type="match status" value="1"/>
</dbReference>
<dbReference type="InterPro" id="IPR003661">
    <property type="entry name" value="HisK_dim/P_dom"/>
</dbReference>
<evidence type="ECO:0000256" key="6">
    <source>
        <dbReference type="ARBA" id="ARBA00022692"/>
    </source>
</evidence>
<feature type="region of interest" description="Disordered" evidence="15">
    <location>
        <begin position="901"/>
        <end position="928"/>
    </location>
</feature>
<dbReference type="OrthoDB" id="60033at2759"/>
<dbReference type="InterPro" id="IPR004358">
    <property type="entry name" value="Sig_transdc_His_kin-like_C"/>
</dbReference>
<evidence type="ECO:0000256" key="12">
    <source>
        <dbReference type="ARBA" id="ARBA00023136"/>
    </source>
</evidence>
<keyword evidence="8" id="KW-0418">Kinase</keyword>
<dbReference type="GO" id="GO:0009927">
    <property type="term" value="F:histidine phosphotransfer kinase activity"/>
    <property type="evidence" value="ECO:0007669"/>
    <property type="project" value="TreeGrafter"/>
</dbReference>
<evidence type="ECO:0000313" key="19">
    <source>
        <dbReference type="EMBL" id="KAH7025938.1"/>
    </source>
</evidence>
<feature type="compositionally biased region" description="Polar residues" evidence="15">
    <location>
        <begin position="1134"/>
        <end position="1148"/>
    </location>
</feature>
<evidence type="ECO:0000256" key="3">
    <source>
        <dbReference type="ARBA" id="ARBA00012438"/>
    </source>
</evidence>
<comment type="caution">
    <text evidence="19">The sequence shown here is derived from an EMBL/GenBank/DDBJ whole genome shotgun (WGS) entry which is preliminary data.</text>
</comment>
<dbReference type="Gene3D" id="3.30.565.10">
    <property type="entry name" value="Histidine kinase-like ATPase, C-terminal domain"/>
    <property type="match status" value="1"/>
</dbReference>
<dbReference type="PROSITE" id="PS50110">
    <property type="entry name" value="RESPONSE_REGULATORY"/>
    <property type="match status" value="1"/>
</dbReference>
<evidence type="ECO:0000256" key="14">
    <source>
        <dbReference type="PROSITE-ProRule" id="PRU00169"/>
    </source>
</evidence>
<dbReference type="Pfam" id="PF00512">
    <property type="entry name" value="HisKA"/>
    <property type="match status" value="1"/>
</dbReference>
<keyword evidence="4 14" id="KW-0597">Phosphoprotein</keyword>
<feature type="modified residue" description="4-aspartylphosphate" evidence="14">
    <location>
        <position position="1044"/>
    </location>
</feature>
<gene>
    <name evidence="19" type="ORF">B0I36DRAFT_248191</name>
</gene>
<dbReference type="GO" id="GO:0000155">
    <property type="term" value="F:phosphorelay sensor kinase activity"/>
    <property type="evidence" value="ECO:0007669"/>
    <property type="project" value="InterPro"/>
</dbReference>
<dbReference type="CDD" id="cd16922">
    <property type="entry name" value="HATPase_EvgS-ArcB-TorS-like"/>
    <property type="match status" value="1"/>
</dbReference>
<evidence type="ECO:0000256" key="15">
    <source>
        <dbReference type="SAM" id="MobiDB-lite"/>
    </source>
</evidence>
<dbReference type="GeneID" id="70179908"/>
<dbReference type="PANTHER" id="PTHR43047:SF72">
    <property type="entry name" value="OSMOSENSING HISTIDINE PROTEIN KINASE SLN1"/>
    <property type="match status" value="1"/>
</dbReference>
<dbReference type="CDD" id="cd17546">
    <property type="entry name" value="REC_hyHK_CKI1_RcsC-like"/>
    <property type="match status" value="1"/>
</dbReference>
<feature type="domain" description="Histidine kinase" evidence="17">
    <location>
        <begin position="571"/>
        <end position="899"/>
    </location>
</feature>
<dbReference type="RefSeq" id="XP_046009155.1">
    <property type="nucleotide sequence ID" value="XM_046150362.1"/>
</dbReference>
<evidence type="ECO:0000256" key="16">
    <source>
        <dbReference type="SAM" id="Phobius"/>
    </source>
</evidence>
<evidence type="ECO:0000256" key="10">
    <source>
        <dbReference type="ARBA" id="ARBA00022989"/>
    </source>
</evidence>
<dbReference type="GO" id="GO:0005524">
    <property type="term" value="F:ATP binding"/>
    <property type="evidence" value="ECO:0007669"/>
    <property type="project" value="UniProtKB-KW"/>
</dbReference>
<organism evidence="19 20">
    <name type="scientific">Microdochium trichocladiopsis</name>
    <dbReference type="NCBI Taxonomy" id="1682393"/>
    <lineage>
        <taxon>Eukaryota</taxon>
        <taxon>Fungi</taxon>
        <taxon>Dikarya</taxon>
        <taxon>Ascomycota</taxon>
        <taxon>Pezizomycotina</taxon>
        <taxon>Sordariomycetes</taxon>
        <taxon>Xylariomycetidae</taxon>
        <taxon>Xylariales</taxon>
        <taxon>Microdochiaceae</taxon>
        <taxon>Microdochium</taxon>
    </lineage>
</organism>
<reference evidence="19" key="1">
    <citation type="journal article" date="2021" name="Nat. Commun.">
        <title>Genetic determinants of endophytism in the Arabidopsis root mycobiome.</title>
        <authorList>
            <person name="Mesny F."/>
            <person name="Miyauchi S."/>
            <person name="Thiergart T."/>
            <person name="Pickel B."/>
            <person name="Atanasova L."/>
            <person name="Karlsson M."/>
            <person name="Huettel B."/>
            <person name="Barry K.W."/>
            <person name="Haridas S."/>
            <person name="Chen C."/>
            <person name="Bauer D."/>
            <person name="Andreopoulos W."/>
            <person name="Pangilinan J."/>
            <person name="LaButti K."/>
            <person name="Riley R."/>
            <person name="Lipzen A."/>
            <person name="Clum A."/>
            <person name="Drula E."/>
            <person name="Henrissat B."/>
            <person name="Kohler A."/>
            <person name="Grigoriev I.V."/>
            <person name="Martin F.M."/>
            <person name="Hacquard S."/>
        </authorList>
    </citation>
    <scope>NUCLEOTIDE SEQUENCE</scope>
    <source>
        <strain evidence="19">MPI-CAGE-CH-0230</strain>
    </source>
</reference>
<dbReference type="FunFam" id="1.10.287.130:FF:000004">
    <property type="entry name" value="Ethylene receptor 1"/>
    <property type="match status" value="1"/>
</dbReference>